<accession>A0AC34FHJ7</accession>
<dbReference type="WBParaSite" id="ES5_v2.g16747.t1">
    <property type="protein sequence ID" value="ES5_v2.g16747.t1"/>
    <property type="gene ID" value="ES5_v2.g16747"/>
</dbReference>
<proteinExistence type="predicted"/>
<reference evidence="2" key="1">
    <citation type="submission" date="2022-11" db="UniProtKB">
        <authorList>
            <consortium name="WormBaseParasite"/>
        </authorList>
    </citation>
    <scope>IDENTIFICATION</scope>
</reference>
<sequence>MYSYFDPFEHGRDRRRPPHHHSYGPDEHHRHGHWPPPPFGPDSRRHHGWGPHEHGGGDCPPFGPFGPHGGRGRGGFGPWGPSGHGWGPEDDYSSSEDDEQKKPEDGSSSDSSSDSNSDSDVDCHGKGRRGRGHHRRGRPPHRRGCPHRRGGHGHGEHGHGHCWPPHGHGHHRRHGGGGHCWPPHHHHHQGGRDSGGPGAEASKDLPVEDASGFGSDFQVIQDDVVSQMNNLQLQDDRHEDQSTKKCFKIALNADGFKIKDIRIRRHQNQLRVEGKQDAKTYLGTFQRSFAYTITIPSGVNPKKIKTKLGPDGVLRIKAKKSRNETDNEEIEEIPIKE</sequence>
<organism evidence="1 2">
    <name type="scientific">Panagrolaimus sp. ES5</name>
    <dbReference type="NCBI Taxonomy" id="591445"/>
    <lineage>
        <taxon>Eukaryota</taxon>
        <taxon>Metazoa</taxon>
        <taxon>Ecdysozoa</taxon>
        <taxon>Nematoda</taxon>
        <taxon>Chromadorea</taxon>
        <taxon>Rhabditida</taxon>
        <taxon>Tylenchina</taxon>
        <taxon>Panagrolaimomorpha</taxon>
        <taxon>Panagrolaimoidea</taxon>
        <taxon>Panagrolaimidae</taxon>
        <taxon>Panagrolaimus</taxon>
    </lineage>
</organism>
<name>A0AC34FHJ7_9BILA</name>
<evidence type="ECO:0000313" key="1">
    <source>
        <dbReference type="Proteomes" id="UP000887579"/>
    </source>
</evidence>
<dbReference type="Proteomes" id="UP000887579">
    <property type="component" value="Unplaced"/>
</dbReference>
<protein>
    <submittedName>
        <fullName evidence="2">SHSP domain-containing protein</fullName>
    </submittedName>
</protein>
<evidence type="ECO:0000313" key="2">
    <source>
        <dbReference type="WBParaSite" id="ES5_v2.g16747.t1"/>
    </source>
</evidence>